<dbReference type="Gene3D" id="3.30.70.270">
    <property type="match status" value="1"/>
</dbReference>
<dbReference type="Gene3D" id="6.10.340.10">
    <property type="match status" value="1"/>
</dbReference>
<proteinExistence type="predicted"/>
<dbReference type="InterPro" id="IPR003660">
    <property type="entry name" value="HAMP_dom"/>
</dbReference>
<feature type="domain" description="GGDEF" evidence="5">
    <location>
        <begin position="449"/>
        <end position="580"/>
    </location>
</feature>
<reference evidence="7 9" key="3">
    <citation type="submission" date="2019-05" db="EMBL/GenBank/DDBJ databases">
        <title>Arcobacter cibarius and Arcobacter thereius providing challenges in identification an antibiotic susceptibility and Quinolone resistance.</title>
        <authorList>
            <person name="Busch A."/>
            <person name="Hanel I."/>
            <person name="Hotzel H."/>
            <person name="Tomaso H."/>
        </authorList>
    </citation>
    <scope>NUCLEOTIDE SEQUENCE [LARGE SCALE GENOMIC DNA]</scope>
    <source>
        <strain evidence="7 9">17CS1191_2</strain>
    </source>
</reference>
<dbReference type="RefSeq" id="WP_066185385.1">
    <property type="nucleotide sequence ID" value="NZ_LCUJ01000001.1"/>
</dbReference>
<evidence type="ECO:0000259" key="4">
    <source>
        <dbReference type="PROSITE" id="PS50885"/>
    </source>
</evidence>
<dbReference type="PROSITE" id="PS50887">
    <property type="entry name" value="GGDEF"/>
    <property type="match status" value="1"/>
</dbReference>
<dbReference type="Pfam" id="PF00990">
    <property type="entry name" value="GGDEF"/>
    <property type="match status" value="1"/>
</dbReference>
<dbReference type="EMBL" id="LCUJ01000001">
    <property type="protein sequence ID" value="OCM00519.1"/>
    <property type="molecule type" value="Genomic_DNA"/>
</dbReference>
<protein>
    <recommendedName>
        <fullName evidence="1">diguanylate cyclase</fullName>
        <ecNumber evidence="1">2.7.7.65</ecNumber>
    </recommendedName>
</protein>
<feature type="transmembrane region" description="Helical" evidence="3">
    <location>
        <begin position="320"/>
        <end position="341"/>
    </location>
</feature>
<dbReference type="EC" id="2.7.7.65" evidence="1"/>
<dbReference type="GO" id="GO:0016020">
    <property type="term" value="C:membrane"/>
    <property type="evidence" value="ECO:0007669"/>
    <property type="project" value="InterPro"/>
</dbReference>
<dbReference type="PATRIC" id="fig|544718.51.peg.511"/>
<keyword evidence="3" id="KW-1133">Transmembrane helix</keyword>
<evidence type="ECO:0000313" key="8">
    <source>
        <dbReference type="Proteomes" id="UP000093281"/>
    </source>
</evidence>
<feature type="transmembrane region" description="Helical" evidence="3">
    <location>
        <begin position="20"/>
        <end position="41"/>
    </location>
</feature>
<dbReference type="InterPro" id="IPR000160">
    <property type="entry name" value="GGDEF_dom"/>
</dbReference>
<reference evidence="6" key="1">
    <citation type="submission" date="2015-05" db="EMBL/GenBank/DDBJ databases">
        <authorList>
            <person name="Wang D.B."/>
            <person name="Wang M."/>
        </authorList>
    </citation>
    <scope>NUCLEOTIDE SEQUENCE [LARGE SCALE GENOMIC DNA]</scope>
    <source>
        <strain evidence="6">DU22</strain>
    </source>
</reference>
<accession>A0A1C0BAA9</accession>
<organism evidence="6 8">
    <name type="scientific">Aliarcobacter thereius</name>
    <dbReference type="NCBI Taxonomy" id="544718"/>
    <lineage>
        <taxon>Bacteria</taxon>
        <taxon>Pseudomonadati</taxon>
        <taxon>Campylobacterota</taxon>
        <taxon>Epsilonproteobacteria</taxon>
        <taxon>Campylobacterales</taxon>
        <taxon>Arcobacteraceae</taxon>
        <taxon>Aliarcobacter</taxon>
    </lineage>
</organism>
<evidence type="ECO:0000256" key="2">
    <source>
        <dbReference type="ARBA" id="ARBA00034247"/>
    </source>
</evidence>
<dbReference type="AlphaFoldDB" id="A0A1C0BAA9"/>
<dbReference type="CDD" id="cd06225">
    <property type="entry name" value="HAMP"/>
    <property type="match status" value="1"/>
</dbReference>
<keyword evidence="3" id="KW-0812">Transmembrane</keyword>
<dbReference type="SMART" id="SM00267">
    <property type="entry name" value="GGDEF"/>
    <property type="match status" value="1"/>
</dbReference>
<dbReference type="Proteomes" id="UP000308001">
    <property type="component" value="Unassembled WGS sequence"/>
</dbReference>
<dbReference type="OrthoDB" id="5457582at2"/>
<keyword evidence="3" id="KW-0472">Membrane</keyword>
<dbReference type="EMBL" id="VBUF01000002">
    <property type="protein sequence ID" value="TLS72713.1"/>
    <property type="molecule type" value="Genomic_DNA"/>
</dbReference>
<name>A0A1C0BAA9_9BACT</name>
<dbReference type="NCBIfam" id="TIGR00254">
    <property type="entry name" value="GGDEF"/>
    <property type="match status" value="1"/>
</dbReference>
<dbReference type="PROSITE" id="PS50885">
    <property type="entry name" value="HAMP"/>
    <property type="match status" value="1"/>
</dbReference>
<dbReference type="FunFam" id="3.30.70.270:FF:000001">
    <property type="entry name" value="Diguanylate cyclase domain protein"/>
    <property type="match status" value="1"/>
</dbReference>
<reference evidence="8" key="2">
    <citation type="submission" date="2015-05" db="EMBL/GenBank/DDBJ databases">
        <authorList>
            <person name="Rovetto F."/>
            <person name="Cocolin L."/>
            <person name="Illeghems K."/>
            <person name="Van Nieuwerburgh F."/>
            <person name="Houf K."/>
        </authorList>
    </citation>
    <scope>NUCLEOTIDE SEQUENCE [LARGE SCALE GENOMIC DNA]</scope>
    <source>
        <strain evidence="8">DU22</strain>
    </source>
</reference>
<feature type="domain" description="HAMP" evidence="4">
    <location>
        <begin position="343"/>
        <end position="395"/>
    </location>
</feature>
<dbReference type="InterPro" id="IPR050469">
    <property type="entry name" value="Diguanylate_Cyclase"/>
</dbReference>
<dbReference type="Proteomes" id="UP000093281">
    <property type="component" value="Unassembled WGS sequence"/>
</dbReference>
<dbReference type="STRING" id="544718.AAX25_00560"/>
<comment type="catalytic activity">
    <reaction evidence="2">
        <text>2 GTP = 3',3'-c-di-GMP + 2 diphosphate</text>
        <dbReference type="Rhea" id="RHEA:24898"/>
        <dbReference type="ChEBI" id="CHEBI:33019"/>
        <dbReference type="ChEBI" id="CHEBI:37565"/>
        <dbReference type="ChEBI" id="CHEBI:58805"/>
        <dbReference type="EC" id="2.7.7.65"/>
    </reaction>
</comment>
<dbReference type="PANTHER" id="PTHR45138">
    <property type="entry name" value="REGULATORY COMPONENTS OF SENSORY TRANSDUCTION SYSTEM"/>
    <property type="match status" value="1"/>
</dbReference>
<evidence type="ECO:0000313" key="7">
    <source>
        <dbReference type="EMBL" id="TLS72713.1"/>
    </source>
</evidence>
<evidence type="ECO:0000256" key="1">
    <source>
        <dbReference type="ARBA" id="ARBA00012528"/>
    </source>
</evidence>
<dbReference type="SUPFAM" id="SSF55073">
    <property type="entry name" value="Nucleotide cyclase"/>
    <property type="match status" value="1"/>
</dbReference>
<dbReference type="GO" id="GO:0052621">
    <property type="term" value="F:diguanylate cyclase activity"/>
    <property type="evidence" value="ECO:0007669"/>
    <property type="project" value="UniProtKB-EC"/>
</dbReference>
<sequence length="582" mass="67586">MDKVSKVIFNKGISLSNTIFLFSLLIVSILTIVIASQLFFYSEKIAISKINSKLEGISIDLKNNIEQKDITYSSTVKVLSFIEEDLNVIEIYTKLLETNSSLYAIYTFSKQNDFIQVIDLNIDKELGNFYNAKENERWLLLKSINHNVNNIEYTFYDKDLKISSQRIKKNNYDAKQRPWFKSAVISDNVTKTFPYHFINAQALGITYSKKSYNNEFIISLDLLIHNYLDSLKKHIEVESMDLFLFDPEKNILSYLSEDVNIFKNILNNNFDKEYYKKARIIEENDKKYILKVIDLETYNNGYLAILADYELLTKPYKNEVIWLLSIFVVLNILTIPFILYLSRVITKPIYSLVEQSNRIKSKDFNIIQIDTNINEIALLSDSFTSMSKSIFEHQTYLEEKISQRTEELRIKNAELKELSITDKLTSLYNRTKLDDALKQEFERAKRYESSFSLIILDIDFFKLVNDNFGHKIGDDVLKETASILKSSIRESDILGRWGGEEFLIICPNSSSEDAILLAEKLNQAIKNHIFSTYPKQLTISLGISSFNKNIKSPDELLNYADIALYKAKENGRDKAVIFDNLY</sequence>
<dbReference type="InterPro" id="IPR029787">
    <property type="entry name" value="Nucleotide_cyclase"/>
</dbReference>
<dbReference type="GO" id="GO:0007165">
    <property type="term" value="P:signal transduction"/>
    <property type="evidence" value="ECO:0007669"/>
    <property type="project" value="InterPro"/>
</dbReference>
<gene>
    <name evidence="6" type="primary">pleD_1</name>
    <name evidence="6" type="ORF">AAX29_00523</name>
    <name evidence="7" type="ORF">FE246_04825</name>
</gene>
<dbReference type="PANTHER" id="PTHR45138:SF9">
    <property type="entry name" value="DIGUANYLATE CYCLASE DGCM-RELATED"/>
    <property type="match status" value="1"/>
</dbReference>
<evidence type="ECO:0000256" key="3">
    <source>
        <dbReference type="SAM" id="Phobius"/>
    </source>
</evidence>
<evidence type="ECO:0000259" key="5">
    <source>
        <dbReference type="PROSITE" id="PS50887"/>
    </source>
</evidence>
<dbReference type="Gene3D" id="3.30.450.20">
    <property type="entry name" value="PAS domain"/>
    <property type="match status" value="2"/>
</dbReference>
<dbReference type="SUPFAM" id="SSF158472">
    <property type="entry name" value="HAMP domain-like"/>
    <property type="match status" value="1"/>
</dbReference>
<dbReference type="InterPro" id="IPR043128">
    <property type="entry name" value="Rev_trsase/Diguanyl_cyclase"/>
</dbReference>
<dbReference type="CDD" id="cd01949">
    <property type="entry name" value="GGDEF"/>
    <property type="match status" value="1"/>
</dbReference>
<comment type="caution">
    <text evidence="6">The sequence shown here is derived from an EMBL/GenBank/DDBJ whole genome shotgun (WGS) entry which is preliminary data.</text>
</comment>
<evidence type="ECO:0000313" key="6">
    <source>
        <dbReference type="EMBL" id="OCM00519.1"/>
    </source>
</evidence>
<evidence type="ECO:0000313" key="9">
    <source>
        <dbReference type="Proteomes" id="UP000308001"/>
    </source>
</evidence>